<keyword evidence="2" id="KW-0812">Transmembrane</keyword>
<accession>E9H0K0</accession>
<reference evidence="3 4" key="1">
    <citation type="journal article" date="2011" name="Science">
        <title>The ecoresponsive genome of Daphnia pulex.</title>
        <authorList>
            <person name="Colbourne J.K."/>
            <person name="Pfrender M.E."/>
            <person name="Gilbert D."/>
            <person name="Thomas W.K."/>
            <person name="Tucker A."/>
            <person name="Oakley T.H."/>
            <person name="Tokishita S."/>
            <person name="Aerts A."/>
            <person name="Arnold G.J."/>
            <person name="Basu M.K."/>
            <person name="Bauer D.J."/>
            <person name="Caceres C.E."/>
            <person name="Carmel L."/>
            <person name="Casola C."/>
            <person name="Choi J.H."/>
            <person name="Detter J.C."/>
            <person name="Dong Q."/>
            <person name="Dusheyko S."/>
            <person name="Eads B.D."/>
            <person name="Frohlich T."/>
            <person name="Geiler-Samerotte K.A."/>
            <person name="Gerlach D."/>
            <person name="Hatcher P."/>
            <person name="Jogdeo S."/>
            <person name="Krijgsveld J."/>
            <person name="Kriventseva E.V."/>
            <person name="Kultz D."/>
            <person name="Laforsch C."/>
            <person name="Lindquist E."/>
            <person name="Lopez J."/>
            <person name="Manak J.R."/>
            <person name="Muller J."/>
            <person name="Pangilinan J."/>
            <person name="Patwardhan R.P."/>
            <person name="Pitluck S."/>
            <person name="Pritham E.J."/>
            <person name="Rechtsteiner A."/>
            <person name="Rho M."/>
            <person name="Rogozin I.B."/>
            <person name="Sakarya O."/>
            <person name="Salamov A."/>
            <person name="Schaack S."/>
            <person name="Shapiro H."/>
            <person name="Shiga Y."/>
            <person name="Skalitzky C."/>
            <person name="Smith Z."/>
            <person name="Souvorov A."/>
            <person name="Sung W."/>
            <person name="Tang Z."/>
            <person name="Tsuchiya D."/>
            <person name="Tu H."/>
            <person name="Vos H."/>
            <person name="Wang M."/>
            <person name="Wolf Y.I."/>
            <person name="Yamagata H."/>
            <person name="Yamada T."/>
            <person name="Ye Y."/>
            <person name="Shaw J.R."/>
            <person name="Andrews J."/>
            <person name="Crease T.J."/>
            <person name="Tang H."/>
            <person name="Lucas S.M."/>
            <person name="Robertson H.M."/>
            <person name="Bork P."/>
            <person name="Koonin E.V."/>
            <person name="Zdobnov E.M."/>
            <person name="Grigoriev I.V."/>
            <person name="Lynch M."/>
            <person name="Boore J.L."/>
        </authorList>
    </citation>
    <scope>NUCLEOTIDE SEQUENCE [LARGE SCALE GENOMIC DNA]</scope>
</reference>
<keyword evidence="4" id="KW-1185">Reference proteome</keyword>
<protein>
    <submittedName>
        <fullName evidence="3">Uncharacterized protein</fullName>
    </submittedName>
</protein>
<dbReference type="InParanoid" id="E9H0K0"/>
<dbReference type="EMBL" id="GL732581">
    <property type="protein sequence ID" value="EFX74661.1"/>
    <property type="molecule type" value="Genomic_DNA"/>
</dbReference>
<feature type="region of interest" description="Disordered" evidence="1">
    <location>
        <begin position="186"/>
        <end position="226"/>
    </location>
</feature>
<keyword evidence="2" id="KW-1133">Transmembrane helix</keyword>
<evidence type="ECO:0000313" key="4">
    <source>
        <dbReference type="Proteomes" id="UP000000305"/>
    </source>
</evidence>
<evidence type="ECO:0000256" key="2">
    <source>
        <dbReference type="SAM" id="Phobius"/>
    </source>
</evidence>
<dbReference type="HOGENOM" id="CLU_1225899_0_0_1"/>
<dbReference type="AlphaFoldDB" id="E9H0K0"/>
<organism evidence="3 4">
    <name type="scientific">Daphnia pulex</name>
    <name type="common">Water flea</name>
    <dbReference type="NCBI Taxonomy" id="6669"/>
    <lineage>
        <taxon>Eukaryota</taxon>
        <taxon>Metazoa</taxon>
        <taxon>Ecdysozoa</taxon>
        <taxon>Arthropoda</taxon>
        <taxon>Crustacea</taxon>
        <taxon>Branchiopoda</taxon>
        <taxon>Diplostraca</taxon>
        <taxon>Cladocera</taxon>
        <taxon>Anomopoda</taxon>
        <taxon>Daphniidae</taxon>
        <taxon>Daphnia</taxon>
    </lineage>
</organism>
<gene>
    <name evidence="3" type="ORF">DAPPUDRAFT_251503</name>
</gene>
<evidence type="ECO:0000256" key="1">
    <source>
        <dbReference type="SAM" id="MobiDB-lite"/>
    </source>
</evidence>
<keyword evidence="2" id="KW-0472">Membrane</keyword>
<sequence length="226" mass="25873">MPHSQHLNRLLHATAMNFCCVGVVGYLAILSMILSDRNKEELERFYEVADEALRGHFAELYTLLASREQQMQHELFQRFQERTGSLNNAKRYIRKGQLDFSKRLQKATNAVSSDIPPSESAIARLTESIRQSNSCKNLVDETRENYAHHLRHDPVATVRSEYEGASYWNRLLSQFIDLKQEKDRQSLDHLSSTSPCEPTEKKGARKHTHMNSSPLAINHYGSGMIG</sequence>
<proteinExistence type="predicted"/>
<evidence type="ECO:0000313" key="3">
    <source>
        <dbReference type="EMBL" id="EFX74661.1"/>
    </source>
</evidence>
<name>E9H0K0_DAPPU</name>
<feature type="transmembrane region" description="Helical" evidence="2">
    <location>
        <begin position="15"/>
        <end position="34"/>
    </location>
</feature>
<dbReference type="KEGG" id="dpx:DAPPUDRAFT_251503"/>
<dbReference type="Proteomes" id="UP000000305">
    <property type="component" value="Unassembled WGS sequence"/>
</dbReference>